<keyword evidence="7" id="KW-0347">Helicase</keyword>
<keyword evidence="6" id="KW-0378">Hydrolase</keyword>
<keyword evidence="8" id="KW-0067">ATP-binding</keyword>
<comment type="caution">
    <text evidence="15">The sequence shown here is derived from an EMBL/GenBank/DDBJ whole genome shotgun (WGS) entry which is preliminary data.</text>
</comment>
<comment type="subcellular location">
    <subcellularLocation>
        <location evidence="1">Cytoplasm</location>
    </subcellularLocation>
</comment>
<dbReference type="EC" id="3.6.4.13" evidence="3"/>
<evidence type="ECO:0000256" key="4">
    <source>
        <dbReference type="ARBA" id="ARBA00022490"/>
    </source>
</evidence>
<evidence type="ECO:0000256" key="10">
    <source>
        <dbReference type="ARBA" id="ARBA00047984"/>
    </source>
</evidence>
<evidence type="ECO:0000313" key="15">
    <source>
        <dbReference type="EMBL" id="KAK9729727.1"/>
    </source>
</evidence>
<keyword evidence="5" id="KW-0547">Nucleotide-binding</keyword>
<feature type="domain" description="Helicase MOV-10-like beta-barrel" evidence="13">
    <location>
        <begin position="464"/>
        <end position="528"/>
    </location>
</feature>
<dbReference type="GO" id="GO:0031047">
    <property type="term" value="P:regulatory ncRNA-mediated gene silencing"/>
    <property type="evidence" value="ECO:0007669"/>
    <property type="project" value="UniProtKB-KW"/>
</dbReference>
<dbReference type="Proteomes" id="UP001458880">
    <property type="component" value="Unassembled WGS sequence"/>
</dbReference>
<dbReference type="EMBL" id="JASPKY010000158">
    <property type="protein sequence ID" value="KAK9729727.1"/>
    <property type="molecule type" value="Genomic_DNA"/>
</dbReference>
<dbReference type="CDD" id="cd18808">
    <property type="entry name" value="SF1_C_Upf1"/>
    <property type="match status" value="1"/>
</dbReference>
<keyword evidence="9" id="KW-0943">RNA-mediated gene silencing</keyword>
<reference evidence="15 16" key="1">
    <citation type="journal article" date="2024" name="BMC Genomics">
        <title>De novo assembly and annotation of Popillia japonica's genome with initial clues to its potential as an invasive pest.</title>
        <authorList>
            <person name="Cucini C."/>
            <person name="Boschi S."/>
            <person name="Funari R."/>
            <person name="Cardaioli E."/>
            <person name="Iannotti N."/>
            <person name="Marturano G."/>
            <person name="Paoli F."/>
            <person name="Bruttini M."/>
            <person name="Carapelli A."/>
            <person name="Frati F."/>
            <person name="Nardi F."/>
        </authorList>
    </citation>
    <scope>NUCLEOTIDE SEQUENCE [LARGE SCALE GENOMIC DNA]</scope>
    <source>
        <strain evidence="15">DMR45628</strain>
    </source>
</reference>
<dbReference type="InterPro" id="IPR047187">
    <property type="entry name" value="SF1_C_Upf1"/>
</dbReference>
<name>A0AAW1L6Y6_POPJA</name>
<dbReference type="Pfam" id="PF13086">
    <property type="entry name" value="AAA_11"/>
    <property type="match status" value="2"/>
</dbReference>
<evidence type="ECO:0000259" key="13">
    <source>
        <dbReference type="Pfam" id="PF21634"/>
    </source>
</evidence>
<evidence type="ECO:0000256" key="2">
    <source>
        <dbReference type="ARBA" id="ARBA00005601"/>
    </source>
</evidence>
<proteinExistence type="inferred from homology"/>
<keyword evidence="4" id="KW-0963">Cytoplasm</keyword>
<keyword evidence="16" id="KW-1185">Reference proteome</keyword>
<dbReference type="GO" id="GO:0005737">
    <property type="term" value="C:cytoplasm"/>
    <property type="evidence" value="ECO:0007669"/>
    <property type="project" value="UniProtKB-SubCell"/>
</dbReference>
<dbReference type="Pfam" id="PF21634">
    <property type="entry name" value="MOV-10_beta-barrel"/>
    <property type="match status" value="1"/>
</dbReference>
<evidence type="ECO:0000256" key="6">
    <source>
        <dbReference type="ARBA" id="ARBA00022801"/>
    </source>
</evidence>
<dbReference type="PANTHER" id="PTHR45418">
    <property type="entry name" value="CANCER/TESTIS ANTIGEN 55"/>
    <property type="match status" value="1"/>
</dbReference>
<evidence type="ECO:0000259" key="11">
    <source>
        <dbReference type="Pfam" id="PF13086"/>
    </source>
</evidence>
<evidence type="ECO:0000256" key="7">
    <source>
        <dbReference type="ARBA" id="ARBA00022806"/>
    </source>
</evidence>
<dbReference type="GO" id="GO:0016787">
    <property type="term" value="F:hydrolase activity"/>
    <property type="evidence" value="ECO:0007669"/>
    <property type="project" value="UniProtKB-KW"/>
</dbReference>
<dbReference type="GO" id="GO:0005524">
    <property type="term" value="F:ATP binding"/>
    <property type="evidence" value="ECO:0007669"/>
    <property type="project" value="UniProtKB-KW"/>
</dbReference>
<dbReference type="Pfam" id="PF13087">
    <property type="entry name" value="AAA_12"/>
    <property type="match status" value="1"/>
</dbReference>
<evidence type="ECO:0000259" key="12">
    <source>
        <dbReference type="Pfam" id="PF13087"/>
    </source>
</evidence>
<dbReference type="AlphaFoldDB" id="A0AAW1L6Y6"/>
<dbReference type="InterPro" id="IPR027417">
    <property type="entry name" value="P-loop_NTPase"/>
</dbReference>
<feature type="domain" description="DNA2/NAM7 helicase helicase" evidence="11">
    <location>
        <begin position="792"/>
        <end position="867"/>
    </location>
</feature>
<feature type="domain" description="DNA2/NAM7 helicase helicase" evidence="11">
    <location>
        <begin position="664"/>
        <end position="749"/>
    </location>
</feature>
<dbReference type="InterPro" id="IPR041679">
    <property type="entry name" value="DNA2/NAM7-like_C"/>
</dbReference>
<sequence>MLKNLISYLWGPTSDSDISLENVYEKNLISYLLGPTSDSDISLENVYDVLNTDSTSEKQPNVIDNVDVLEYSCYHRTGIVTSVCDNGILIDNKFLYSENSLGIAVGTTVSYTMNGIVLIQTNNVIELEVISEIDENVTDLCGNILKVHKINPLRHKVVEGNIKTWDVSTQTGTINFNIFFDRESLCVGYVPVLKDKVVAEIIESEQSKCTWRALKVLSAVNGNVKQTLNTATSQYINNNIDISEDVHIEFTKINDVVNFKFEVANTRSSTIILNSVITKNISHECKIFNSLPIHIGPNETIPIEGECTIKMAGYSNEMVTFRFDNCEISRQIEIFFKTLNNLIPLTENIRSNKRQDLISSTRVMRKFMEDGDATLIRAPKPYVPARFVPYRLPDYPIPAKLWDIFLKYDDGLTIDELKNIVPVLADSLSFQNYEKRLHTLLHLEEINSVIEIRKFDRNQIPFVRNAEYLMLEYENLSEQRPSIIVGDIIMAKDSRGIINDCYEGFVYKVGAKHVYLKFNSTFHDTYAGEDYSVSVIQSRTQYRRMHQAVGLAVKNLGRKFLFPTQITIVEPQTNFTYDNYDDVLEKTSKSKRLSNSEVMKIIRNSNEKSQYEKKGELSPNRKVVKIEKNLKHNNCASLESPNNKTLKLEWFDKSLKLEWFDKSLNYYQKEAVRHILLGEARPLPYFVFGPPGTGKTVTLVETILQILRMAPSRILVAAPSNSAANLISMRLIKSGVLKPGDLVRLVSFKSVNDNSIPPALAPYCAVAHIGVNGTGSNRSMVTETGLTIGLNSKTIGKHRVTVSTCTSLGVLYSMAISKGQFSHIVIDEAGQATEPEIMIPLSFLDMLSGQCILAGDPMQLGPVVCSKYATEFGLYESFMERLLSRFPYIRDLESFPKTGGYDPRLVTKLVYNYRSLPGVLELPNSLFYFSELKPTFSIDDSNFSNMLLKFKEFLPKTKTNYPPSFVFHGPNGENYQVRDSPSWYNPHEISQIFYYVNELYRAGCTAEDIGIITPYSKQMREIKSVLAEAEFDLPKVGTVEEFQGQEFKIIILSTVRSNKNMLACDRLYNLGFVTQPKRLNVALTRAQILTIVVGNPNLLIHDSCWRYIIQFAIKNGCYCGCDVSTL</sequence>
<dbReference type="InterPro" id="IPR049080">
    <property type="entry name" value="MOV-10-like_beta-barrel"/>
</dbReference>
<evidence type="ECO:0000259" key="14">
    <source>
        <dbReference type="Pfam" id="PF21635"/>
    </source>
</evidence>
<organism evidence="15 16">
    <name type="scientific">Popillia japonica</name>
    <name type="common">Japanese beetle</name>
    <dbReference type="NCBI Taxonomy" id="7064"/>
    <lineage>
        <taxon>Eukaryota</taxon>
        <taxon>Metazoa</taxon>
        <taxon>Ecdysozoa</taxon>
        <taxon>Arthropoda</taxon>
        <taxon>Hexapoda</taxon>
        <taxon>Insecta</taxon>
        <taxon>Pterygota</taxon>
        <taxon>Neoptera</taxon>
        <taxon>Endopterygota</taxon>
        <taxon>Coleoptera</taxon>
        <taxon>Polyphaga</taxon>
        <taxon>Scarabaeiformia</taxon>
        <taxon>Scarabaeidae</taxon>
        <taxon>Rutelinae</taxon>
        <taxon>Popillia</taxon>
    </lineage>
</organism>
<evidence type="ECO:0000313" key="16">
    <source>
        <dbReference type="Proteomes" id="UP001458880"/>
    </source>
</evidence>
<dbReference type="InterPro" id="IPR041677">
    <property type="entry name" value="DNA2/NAM7_AAA_11"/>
</dbReference>
<dbReference type="InterPro" id="IPR049079">
    <property type="entry name" value="Mov-10_helical"/>
</dbReference>
<evidence type="ECO:0000256" key="1">
    <source>
        <dbReference type="ARBA" id="ARBA00004496"/>
    </source>
</evidence>
<comment type="similarity">
    <text evidence="2">Belongs to the DNA2/NAM7 helicase family. SDE3 subfamily.</text>
</comment>
<evidence type="ECO:0000256" key="8">
    <source>
        <dbReference type="ARBA" id="ARBA00022840"/>
    </source>
</evidence>
<feature type="domain" description="DNA2/NAM7 helicase-like C-terminal" evidence="12">
    <location>
        <begin position="903"/>
        <end position="1096"/>
    </location>
</feature>
<dbReference type="PANTHER" id="PTHR45418:SF1">
    <property type="entry name" value="CANCER_TESTIS ANTIGEN 55"/>
    <property type="match status" value="1"/>
</dbReference>
<dbReference type="Gene3D" id="3.40.50.300">
    <property type="entry name" value="P-loop containing nucleotide triphosphate hydrolases"/>
    <property type="match status" value="2"/>
</dbReference>
<evidence type="ECO:0000256" key="5">
    <source>
        <dbReference type="ARBA" id="ARBA00022741"/>
    </source>
</evidence>
<gene>
    <name evidence="15" type="ORF">QE152_g15781</name>
</gene>
<dbReference type="Pfam" id="PF21635">
    <property type="entry name" value="Mov-10_helical"/>
    <property type="match status" value="1"/>
</dbReference>
<dbReference type="GO" id="GO:0003724">
    <property type="term" value="F:RNA helicase activity"/>
    <property type="evidence" value="ECO:0007669"/>
    <property type="project" value="UniProtKB-EC"/>
</dbReference>
<evidence type="ECO:0000256" key="3">
    <source>
        <dbReference type="ARBA" id="ARBA00012552"/>
    </source>
</evidence>
<comment type="catalytic activity">
    <reaction evidence="10">
        <text>ATP + H2O = ADP + phosphate + H(+)</text>
        <dbReference type="Rhea" id="RHEA:13065"/>
        <dbReference type="ChEBI" id="CHEBI:15377"/>
        <dbReference type="ChEBI" id="CHEBI:15378"/>
        <dbReference type="ChEBI" id="CHEBI:30616"/>
        <dbReference type="ChEBI" id="CHEBI:43474"/>
        <dbReference type="ChEBI" id="CHEBI:456216"/>
        <dbReference type="EC" id="3.6.4.13"/>
    </reaction>
</comment>
<evidence type="ECO:0000256" key="9">
    <source>
        <dbReference type="ARBA" id="ARBA00023158"/>
    </source>
</evidence>
<dbReference type="CDD" id="cd18078">
    <property type="entry name" value="DEXXQc_Mov10L1"/>
    <property type="match status" value="1"/>
</dbReference>
<feature type="domain" description="Helicase MOV-10 helical" evidence="14">
    <location>
        <begin position="392"/>
        <end position="454"/>
    </location>
</feature>
<protein>
    <recommendedName>
        <fullName evidence="3">RNA helicase</fullName>
        <ecNumber evidence="3">3.6.4.13</ecNumber>
    </recommendedName>
</protein>
<accession>A0AAW1L6Y6</accession>
<dbReference type="SUPFAM" id="SSF52540">
    <property type="entry name" value="P-loop containing nucleoside triphosphate hydrolases"/>
    <property type="match status" value="1"/>
</dbReference>